<dbReference type="SUPFAM" id="SSF53474">
    <property type="entry name" value="alpha/beta-Hydrolases"/>
    <property type="match status" value="1"/>
</dbReference>
<proteinExistence type="predicted"/>
<dbReference type="Proteomes" id="UP000322244">
    <property type="component" value="Unassembled WGS sequence"/>
</dbReference>
<name>A0A5A7SB15_9NOCA</name>
<dbReference type="GO" id="GO:0016788">
    <property type="term" value="F:hydrolase activity, acting on ester bonds"/>
    <property type="evidence" value="ECO:0007669"/>
    <property type="project" value="InterPro"/>
</dbReference>
<evidence type="ECO:0000259" key="1">
    <source>
        <dbReference type="Pfam" id="PF07819"/>
    </source>
</evidence>
<organism evidence="2 3">
    <name type="scientific">Antrihabitans cavernicola</name>
    <dbReference type="NCBI Taxonomy" id="2495913"/>
    <lineage>
        <taxon>Bacteria</taxon>
        <taxon>Bacillati</taxon>
        <taxon>Actinomycetota</taxon>
        <taxon>Actinomycetes</taxon>
        <taxon>Mycobacteriales</taxon>
        <taxon>Nocardiaceae</taxon>
        <taxon>Antrihabitans</taxon>
    </lineage>
</organism>
<dbReference type="Gene3D" id="3.40.50.1820">
    <property type="entry name" value="alpha/beta hydrolase"/>
    <property type="match status" value="1"/>
</dbReference>
<keyword evidence="3" id="KW-1185">Reference proteome</keyword>
<dbReference type="InterPro" id="IPR029058">
    <property type="entry name" value="AB_hydrolase_fold"/>
</dbReference>
<reference evidence="2 3" key="1">
    <citation type="submission" date="2019-07" db="EMBL/GenBank/DDBJ databases">
        <title>Rhodococcus cavernicolus sp. nov., isolated from a cave.</title>
        <authorList>
            <person name="Lee S.D."/>
        </authorList>
    </citation>
    <scope>NUCLEOTIDE SEQUENCE [LARGE SCALE GENOMIC DNA]</scope>
    <source>
        <strain evidence="2 3">C1-24</strain>
    </source>
</reference>
<keyword evidence="2" id="KW-0378">Hydrolase</keyword>
<dbReference type="AlphaFoldDB" id="A0A5A7SB15"/>
<evidence type="ECO:0000313" key="2">
    <source>
        <dbReference type="EMBL" id="KAA0021725.1"/>
    </source>
</evidence>
<dbReference type="RefSeq" id="WP_149431592.1">
    <property type="nucleotide sequence ID" value="NZ_VLNY01000008.1"/>
</dbReference>
<comment type="caution">
    <text evidence="2">The sequence shown here is derived from an EMBL/GenBank/DDBJ whole genome shotgun (WGS) entry which is preliminary data.</text>
</comment>
<sequence>MTDVDARRRAEARALAELALVELGGAVGGIHNVHRAVSDRIFKGVGLGLPRAARPAKLIHDTIADGIYKAVGTTAKGAGQVAGQTVDVRLDGGKLLSETSRGAALMSIVAGLRGDVLETEGSPLVSPMAVRVDGVVVPPESTALAAAFPQATGRLVVFLHGLMETEMAWRLGGRASYGELLIDELGVTPVFLRYNSGRRVSANGRSLSELLEQLVAAWPVPVEEIALVGHSMGGLISRSAAYQADSDGKYWVRRVHHLICLASPHMGAPLEQLVHFASAGLNVLPETRPFGRLLRRRSVGIRDLRQGSLVDGDWDGREVDALSKAVLQDVPLLDGVMHCFVTAQISRSPSRPLGKLIGDGLVLMPSGSGRSKRRIIGFREEDGLHVSSANHLSLLNHPAVYDKLVVWLSTAPIAISK</sequence>
<gene>
    <name evidence="2" type="ORF">FOY51_17735</name>
</gene>
<feature type="domain" description="GPI inositol-deacylase PGAP1-like alpha/beta" evidence="1">
    <location>
        <begin position="151"/>
        <end position="271"/>
    </location>
</feature>
<protein>
    <submittedName>
        <fullName evidence="2">Alpha/beta fold hydrolase</fullName>
    </submittedName>
</protein>
<dbReference type="InterPro" id="IPR012908">
    <property type="entry name" value="PGAP1-ab_dom-like"/>
</dbReference>
<accession>A0A5A7SB15</accession>
<dbReference type="Pfam" id="PF07819">
    <property type="entry name" value="PGAP1"/>
    <property type="match status" value="1"/>
</dbReference>
<evidence type="ECO:0000313" key="3">
    <source>
        <dbReference type="Proteomes" id="UP000322244"/>
    </source>
</evidence>
<dbReference type="EMBL" id="VLNY01000008">
    <property type="protein sequence ID" value="KAA0021725.1"/>
    <property type="molecule type" value="Genomic_DNA"/>
</dbReference>
<dbReference type="OrthoDB" id="8871309at2"/>